<sequence length="428" mass="49505">MTAVIGILNKNAIAIAADSAVTVSGSNGRKIYNTANKIFTLSKFEPVSIIVYSSANFISTPWEIIIKIYRNELGKKSFPHLKDYSEDFFRFLKEKNFFATEETISHYIKSLIFSAFDIMKQHSLDECFESETDLISLTPEQRIELFRKTLIKVIDDEIEEMKEEEQLADFKSLTKKRFREIIKSDVYEIIEEDFPEFDTPEIKKIFISMLFYYYKSKSFRSQWSGLVFAGYGKDEIFPNAISTKVSDVFDGKLRFHTEGIEEIDDGNDGSIMPFAQRDVIDTLITGVSPEINQTLFSTFNKFLSGYNNHIISILEKTNPELSKKLQEIDIDNICQQLLHEIDEVKEVKHIRPTVNTVSILSKEDLAEMAESLIYLTYLKRRISSDEESVGGPVDVALISKGDGFIWIKRKHYFEEKYNPQFNKNYFNT</sequence>
<accession>A0ABT5XU38</accession>
<evidence type="ECO:0000313" key="1">
    <source>
        <dbReference type="EMBL" id="MDF0714670.1"/>
    </source>
</evidence>
<proteinExistence type="predicted"/>
<dbReference type="EMBL" id="JARFVB010000001">
    <property type="protein sequence ID" value="MDF0714670.1"/>
    <property type="molecule type" value="Genomic_DNA"/>
</dbReference>
<dbReference type="RefSeq" id="WP_275613956.1">
    <property type="nucleotide sequence ID" value="NZ_JARFVB010000001.1"/>
</dbReference>
<reference evidence="1 2" key="1">
    <citation type="submission" date="2023-03" db="EMBL/GenBank/DDBJ databases">
        <title>Muricauda XX sp. nov. and Muricauda XXX sp. nov., two novel species isolated from Okinawa Trough.</title>
        <authorList>
            <person name="Cao W."/>
            <person name="Deng X."/>
        </authorList>
    </citation>
    <scope>NUCLEOTIDE SEQUENCE [LARGE SCALE GENOMIC DNA]</scope>
    <source>
        <strain evidence="1 2">334s03</strain>
    </source>
</reference>
<gene>
    <name evidence="1" type="ORF">PY092_00795</name>
</gene>
<keyword evidence="2" id="KW-1185">Reference proteome</keyword>
<organism evidence="1 2">
    <name type="scientific">Flagellimonas yonaguniensis</name>
    <dbReference type="NCBI Taxonomy" id="3031325"/>
    <lineage>
        <taxon>Bacteria</taxon>
        <taxon>Pseudomonadati</taxon>
        <taxon>Bacteroidota</taxon>
        <taxon>Flavobacteriia</taxon>
        <taxon>Flavobacteriales</taxon>
        <taxon>Flavobacteriaceae</taxon>
        <taxon>Flagellimonas</taxon>
    </lineage>
</organism>
<comment type="caution">
    <text evidence="1">The sequence shown here is derived from an EMBL/GenBank/DDBJ whole genome shotgun (WGS) entry which is preliminary data.</text>
</comment>
<protein>
    <submittedName>
        <fullName evidence="1">Uncharacterized protein</fullName>
    </submittedName>
</protein>
<name>A0ABT5XU38_9FLAO</name>
<evidence type="ECO:0000313" key="2">
    <source>
        <dbReference type="Proteomes" id="UP001221366"/>
    </source>
</evidence>
<dbReference type="Proteomes" id="UP001221366">
    <property type="component" value="Unassembled WGS sequence"/>
</dbReference>